<reference evidence="1" key="1">
    <citation type="submission" date="2019-12" db="EMBL/GenBank/DDBJ databases">
        <title>High-Quality draft genome sequences of three cyanobacteria isolated from the limestone walls of the Old Cathedral of Coimbra.</title>
        <authorList>
            <person name="Tiago I."/>
            <person name="Soares F."/>
            <person name="Portugal A."/>
        </authorList>
    </citation>
    <scope>NUCLEOTIDE SEQUENCE</scope>
    <source>
        <strain evidence="1">A</strain>
    </source>
</reference>
<proteinExistence type="predicted"/>
<dbReference type="EMBL" id="WVIE01000019">
    <property type="protein sequence ID" value="NDJ18753.1"/>
    <property type="molecule type" value="Genomic_DNA"/>
</dbReference>
<comment type="caution">
    <text evidence="1">The sequence shown here is derived from an EMBL/GenBank/DDBJ whole genome shotgun (WGS) entry which is preliminary data.</text>
</comment>
<evidence type="ECO:0000313" key="2">
    <source>
        <dbReference type="Proteomes" id="UP000646053"/>
    </source>
</evidence>
<sequence length="294" mass="32874">MGIDLNTARFLMSAYEDGVQFDQTLTLGKLTLFVNQTDLPALQASLDRVTPTPGVCLTAMGSAEPVILGLGAQSVDSMDKSDFEGATLLHDMNLPIPNNYKERFSVVCDGGTLEHIFNFPVAIKNAMEMVKVGGHLIIQTPTNNWSGHGFYQFSPELYFRVLSEQNGFRLKRMVVFEWGVNKWYEVADPAIVRSRVYVVNSCRASLLILAERLAVAAINHTPPQQSDYALIKWTENTPTLSPVSVSTAPASSMRMGQKIATPLLNRMRILKHRFNRKVPNFFLQNSKFFTPVDR</sequence>
<protein>
    <recommendedName>
        <fullName evidence="3">Methyltransferase type 11 domain-containing protein</fullName>
    </recommendedName>
</protein>
<accession>A0A8J8CJ89</accession>
<name>A0A8J8CJ89_9CYAN</name>
<dbReference type="SUPFAM" id="SSF53335">
    <property type="entry name" value="S-adenosyl-L-methionine-dependent methyltransferases"/>
    <property type="match status" value="1"/>
</dbReference>
<keyword evidence="2" id="KW-1185">Reference proteome</keyword>
<evidence type="ECO:0000313" key="1">
    <source>
        <dbReference type="EMBL" id="NDJ18753.1"/>
    </source>
</evidence>
<dbReference type="AlphaFoldDB" id="A0A8J8CJ89"/>
<organism evidence="1 2">
    <name type="scientific">Myxacorys almedinensis A</name>
    <dbReference type="NCBI Taxonomy" id="2690445"/>
    <lineage>
        <taxon>Bacteria</taxon>
        <taxon>Bacillati</taxon>
        <taxon>Cyanobacteriota</taxon>
        <taxon>Cyanophyceae</taxon>
        <taxon>Leptolyngbyales</taxon>
        <taxon>Leptolyngbyaceae</taxon>
        <taxon>Myxacorys</taxon>
        <taxon>Myxacorys almedinensis</taxon>
    </lineage>
</organism>
<gene>
    <name evidence="1" type="ORF">GS601_15895</name>
</gene>
<evidence type="ECO:0008006" key="3">
    <source>
        <dbReference type="Google" id="ProtNLM"/>
    </source>
</evidence>
<dbReference type="InterPro" id="IPR029063">
    <property type="entry name" value="SAM-dependent_MTases_sf"/>
</dbReference>
<dbReference type="Gene3D" id="3.40.50.150">
    <property type="entry name" value="Vaccinia Virus protein VP39"/>
    <property type="match status" value="1"/>
</dbReference>
<dbReference type="RefSeq" id="WP_162424277.1">
    <property type="nucleotide sequence ID" value="NZ_WVIE01000019.1"/>
</dbReference>
<dbReference type="Proteomes" id="UP000646053">
    <property type="component" value="Unassembled WGS sequence"/>
</dbReference>